<proteinExistence type="predicted"/>
<sequence>MPANKEIKRNALKALKMSRTDTINLSIITICLGGVSLFAFTCTEGIIVALSGVLRSGSVSGNLGTVLWWTYMIFALYLLLSILVGSFVELGYDRWLLLWLKGKRPGNDVLFGFKKYWFNSVLLRLYMAMKSILWMALLFVPGIVAVVNYALAPYVIAQFPHVKPPDAVKISKVLMKGYKVKLVLLVLSFLDEILLSFLALGLPLFYVIPRIKITVAEFYRERIALHDEQVRQIARQAGSR</sequence>
<dbReference type="InterPro" id="IPR010380">
    <property type="entry name" value="DUF975"/>
</dbReference>
<dbReference type="PANTHER" id="PTHR40076:SF1">
    <property type="entry name" value="MEMBRANE PROTEIN"/>
    <property type="match status" value="1"/>
</dbReference>
<organism evidence="2 3">
    <name type="scientific">Candidatus Fimisoma avicola</name>
    <dbReference type="NCBI Taxonomy" id="2840826"/>
    <lineage>
        <taxon>Bacteria</taxon>
        <taxon>Bacillati</taxon>
        <taxon>Bacillota</taxon>
        <taxon>Clostridia</taxon>
        <taxon>Eubacteriales</taxon>
        <taxon>Candidatus Fimisoma</taxon>
    </lineage>
</organism>
<feature type="transmembrane region" description="Helical" evidence="1">
    <location>
        <begin position="21"/>
        <end position="54"/>
    </location>
</feature>
<feature type="transmembrane region" description="Helical" evidence="1">
    <location>
        <begin position="182"/>
        <end position="208"/>
    </location>
</feature>
<dbReference type="Proteomes" id="UP000824091">
    <property type="component" value="Unassembled WGS sequence"/>
</dbReference>
<keyword evidence="1" id="KW-0472">Membrane</keyword>
<dbReference type="AlphaFoldDB" id="A0A9D1I4X2"/>
<accession>A0A9D1I4X2</accession>
<feature type="transmembrane region" description="Helical" evidence="1">
    <location>
        <begin position="132"/>
        <end position="156"/>
    </location>
</feature>
<evidence type="ECO:0000256" key="1">
    <source>
        <dbReference type="SAM" id="Phobius"/>
    </source>
</evidence>
<dbReference type="Pfam" id="PF06161">
    <property type="entry name" value="DUF975"/>
    <property type="match status" value="1"/>
</dbReference>
<evidence type="ECO:0000313" key="3">
    <source>
        <dbReference type="Proteomes" id="UP000824091"/>
    </source>
</evidence>
<keyword evidence="1" id="KW-1133">Transmembrane helix</keyword>
<name>A0A9D1I4X2_9FIRM</name>
<comment type="caution">
    <text evidence="2">The sequence shown here is derived from an EMBL/GenBank/DDBJ whole genome shotgun (WGS) entry which is preliminary data.</text>
</comment>
<gene>
    <name evidence="2" type="ORF">IAD16_06635</name>
</gene>
<evidence type="ECO:0000313" key="2">
    <source>
        <dbReference type="EMBL" id="HIU28034.1"/>
    </source>
</evidence>
<reference evidence="2" key="1">
    <citation type="submission" date="2020-10" db="EMBL/GenBank/DDBJ databases">
        <authorList>
            <person name="Gilroy R."/>
        </authorList>
    </citation>
    <scope>NUCLEOTIDE SEQUENCE</scope>
    <source>
        <strain evidence="2">11300</strain>
    </source>
</reference>
<dbReference type="PANTHER" id="PTHR40076">
    <property type="entry name" value="MEMBRANE PROTEIN-RELATED"/>
    <property type="match status" value="1"/>
</dbReference>
<protein>
    <submittedName>
        <fullName evidence="2">DUF975 family protein</fullName>
    </submittedName>
</protein>
<dbReference type="EMBL" id="DVMO01000098">
    <property type="protein sequence ID" value="HIU28034.1"/>
    <property type="molecule type" value="Genomic_DNA"/>
</dbReference>
<keyword evidence="1" id="KW-0812">Transmembrane</keyword>
<feature type="transmembrane region" description="Helical" evidence="1">
    <location>
        <begin position="66"/>
        <end position="88"/>
    </location>
</feature>
<reference evidence="2" key="2">
    <citation type="journal article" date="2021" name="PeerJ">
        <title>Extensive microbial diversity within the chicken gut microbiome revealed by metagenomics and culture.</title>
        <authorList>
            <person name="Gilroy R."/>
            <person name="Ravi A."/>
            <person name="Getino M."/>
            <person name="Pursley I."/>
            <person name="Horton D.L."/>
            <person name="Alikhan N.F."/>
            <person name="Baker D."/>
            <person name="Gharbi K."/>
            <person name="Hall N."/>
            <person name="Watson M."/>
            <person name="Adriaenssens E.M."/>
            <person name="Foster-Nyarko E."/>
            <person name="Jarju S."/>
            <person name="Secka A."/>
            <person name="Antonio M."/>
            <person name="Oren A."/>
            <person name="Chaudhuri R.R."/>
            <person name="La Ragione R."/>
            <person name="Hildebrand F."/>
            <person name="Pallen M.J."/>
        </authorList>
    </citation>
    <scope>NUCLEOTIDE SEQUENCE</scope>
    <source>
        <strain evidence="2">11300</strain>
    </source>
</reference>